<dbReference type="Gene3D" id="3.40.190.10">
    <property type="entry name" value="Periplasmic binding protein-like II"/>
    <property type="match status" value="2"/>
</dbReference>
<evidence type="ECO:0000313" key="2">
    <source>
        <dbReference type="EMBL" id="MFC4158541.1"/>
    </source>
</evidence>
<organism evidence="2 3">
    <name type="scientific">Chitinimonas lacunae</name>
    <dbReference type="NCBI Taxonomy" id="1963018"/>
    <lineage>
        <taxon>Bacteria</taxon>
        <taxon>Pseudomonadati</taxon>
        <taxon>Pseudomonadota</taxon>
        <taxon>Betaproteobacteria</taxon>
        <taxon>Neisseriales</taxon>
        <taxon>Chitinibacteraceae</taxon>
        <taxon>Chitinimonas</taxon>
    </lineage>
</organism>
<accession>A0ABV8MMJ7</accession>
<dbReference type="EMBL" id="JBHSBU010000001">
    <property type="protein sequence ID" value="MFC4158541.1"/>
    <property type="molecule type" value="Genomic_DNA"/>
</dbReference>
<evidence type="ECO:0000256" key="1">
    <source>
        <dbReference type="SAM" id="SignalP"/>
    </source>
</evidence>
<dbReference type="SUPFAM" id="SSF53850">
    <property type="entry name" value="Periplasmic binding protein-like II"/>
    <property type="match status" value="1"/>
</dbReference>
<proteinExistence type="predicted"/>
<sequence length="247" mass="28549">MIRQQGFRALAVVWLSAAALAAEFTVGVEDIDYFPIFSVSGPEQRYVGYARDVLDRFAAQHGHRFVYRPLPVKRLYREYWQGRFDLVFPDSPRWNSDTKRQQGLELHYSAPLLVFQNVILVKPERLGRGRESVQVLGVIRGFTPWKFQDDITAGRIRVEEAQGARELLKMAMLDRVDAVDMAWQVANHHLRALKAEGALVPDPGLLDIQDSHYYLSSRRHPELIRQFDQFLSRNANEIAALRRRYGL</sequence>
<name>A0ABV8MMJ7_9NEIS</name>
<gene>
    <name evidence="2" type="ORF">ACFOW7_04105</name>
</gene>
<reference evidence="3" key="1">
    <citation type="journal article" date="2019" name="Int. J. Syst. Evol. Microbiol.">
        <title>The Global Catalogue of Microorganisms (GCM) 10K type strain sequencing project: providing services to taxonomists for standard genome sequencing and annotation.</title>
        <authorList>
            <consortium name="The Broad Institute Genomics Platform"/>
            <consortium name="The Broad Institute Genome Sequencing Center for Infectious Disease"/>
            <person name="Wu L."/>
            <person name="Ma J."/>
        </authorList>
    </citation>
    <scope>NUCLEOTIDE SEQUENCE [LARGE SCALE GENOMIC DNA]</scope>
    <source>
        <strain evidence="3">LMG 29894</strain>
    </source>
</reference>
<comment type="caution">
    <text evidence="2">The sequence shown here is derived from an EMBL/GenBank/DDBJ whole genome shotgun (WGS) entry which is preliminary data.</text>
</comment>
<dbReference type="Proteomes" id="UP001595791">
    <property type="component" value="Unassembled WGS sequence"/>
</dbReference>
<evidence type="ECO:0000313" key="3">
    <source>
        <dbReference type="Proteomes" id="UP001595791"/>
    </source>
</evidence>
<protein>
    <submittedName>
        <fullName evidence="2">Substrate-binding periplasmic protein</fullName>
    </submittedName>
</protein>
<dbReference type="RefSeq" id="WP_378161324.1">
    <property type="nucleotide sequence ID" value="NZ_JBHSBU010000001.1"/>
</dbReference>
<feature type="signal peptide" evidence="1">
    <location>
        <begin position="1"/>
        <end position="21"/>
    </location>
</feature>
<keyword evidence="1" id="KW-0732">Signal</keyword>
<keyword evidence="3" id="KW-1185">Reference proteome</keyword>
<feature type="chain" id="PRO_5046870901" evidence="1">
    <location>
        <begin position="22"/>
        <end position="247"/>
    </location>
</feature>